<dbReference type="AlphaFoldDB" id="A0A392MRJ7"/>
<reference evidence="1 2" key="1">
    <citation type="journal article" date="2018" name="Front. Plant Sci.">
        <title>Red Clover (Trifolium pratense) and Zigzag Clover (T. medium) - A Picture of Genomic Similarities and Differences.</title>
        <authorList>
            <person name="Dluhosova J."/>
            <person name="Istvanek J."/>
            <person name="Nedelnik J."/>
            <person name="Repkova J."/>
        </authorList>
    </citation>
    <scope>NUCLEOTIDE SEQUENCE [LARGE SCALE GENOMIC DNA]</scope>
    <source>
        <strain evidence="2">cv. 10/8</strain>
        <tissue evidence="1">Leaf</tissue>
    </source>
</reference>
<feature type="non-terminal residue" evidence="1">
    <location>
        <position position="1"/>
    </location>
</feature>
<organism evidence="1 2">
    <name type="scientific">Trifolium medium</name>
    <dbReference type="NCBI Taxonomy" id="97028"/>
    <lineage>
        <taxon>Eukaryota</taxon>
        <taxon>Viridiplantae</taxon>
        <taxon>Streptophyta</taxon>
        <taxon>Embryophyta</taxon>
        <taxon>Tracheophyta</taxon>
        <taxon>Spermatophyta</taxon>
        <taxon>Magnoliopsida</taxon>
        <taxon>eudicotyledons</taxon>
        <taxon>Gunneridae</taxon>
        <taxon>Pentapetalae</taxon>
        <taxon>rosids</taxon>
        <taxon>fabids</taxon>
        <taxon>Fabales</taxon>
        <taxon>Fabaceae</taxon>
        <taxon>Papilionoideae</taxon>
        <taxon>50 kb inversion clade</taxon>
        <taxon>NPAAA clade</taxon>
        <taxon>Hologalegina</taxon>
        <taxon>IRL clade</taxon>
        <taxon>Trifolieae</taxon>
        <taxon>Trifolium</taxon>
    </lineage>
</organism>
<protein>
    <submittedName>
        <fullName evidence="1">Uncharacterized protein</fullName>
    </submittedName>
</protein>
<gene>
    <name evidence="1" type="ORF">A2U01_0010595</name>
</gene>
<comment type="caution">
    <text evidence="1">The sequence shown here is derived from an EMBL/GenBank/DDBJ whole genome shotgun (WGS) entry which is preliminary data.</text>
</comment>
<evidence type="ECO:0000313" key="1">
    <source>
        <dbReference type="EMBL" id="MCH89695.1"/>
    </source>
</evidence>
<proteinExistence type="predicted"/>
<dbReference type="EMBL" id="LXQA010016677">
    <property type="protein sequence ID" value="MCH89695.1"/>
    <property type="molecule type" value="Genomic_DNA"/>
</dbReference>
<dbReference type="Proteomes" id="UP000265520">
    <property type="component" value="Unassembled WGS sequence"/>
</dbReference>
<accession>A0A392MRJ7</accession>
<name>A0A392MRJ7_9FABA</name>
<evidence type="ECO:0000313" key="2">
    <source>
        <dbReference type="Proteomes" id="UP000265520"/>
    </source>
</evidence>
<sequence>TTSKHPGNITDSEVYRSNQLSPALTVSSNFEVASTALYFSDKLFYVSHYGI</sequence>
<keyword evidence="2" id="KW-1185">Reference proteome</keyword>